<reference evidence="7 8" key="1">
    <citation type="submission" date="2024-09" db="EMBL/GenBank/DDBJ databases">
        <authorList>
            <person name="Sun Q."/>
            <person name="Mori K."/>
        </authorList>
    </citation>
    <scope>NUCLEOTIDE SEQUENCE [LARGE SCALE GENOMIC DNA]</scope>
    <source>
        <strain evidence="7 8">JCM 12822</strain>
    </source>
</reference>
<evidence type="ECO:0000256" key="1">
    <source>
        <dbReference type="ARBA" id="ARBA00022475"/>
    </source>
</evidence>
<dbReference type="PANTHER" id="PTHR43649">
    <property type="entry name" value="ARABINOSE-BINDING PROTEIN-RELATED"/>
    <property type="match status" value="1"/>
</dbReference>
<name>A0ABV5Z372_9STAP</name>
<sequence>MRKFKWGYIFLVATVLVLGACGNSGDAGGTASSGNEQDSEEGGEVTIDLYQFKVEFKEQFEEMVAQYVEENPNVKINVETVGGGNDYGATLKSKIASGNEPDIFNIGGPQDYEDHKDRIAPIEDSKAADTALEGTLDAVTVDDQVYGLPYNLEGYGLIYNKAILEEAGINPDELKTMEDLQGAVEELDGMKEELGLEAVFAFPGKERWVYGNHSSSSFLAPEFNDSVTEAFEADTVEFELSEELKNYIDMQVNYSEQPVLSLDYSQQVEALYSMEKVAMIQQGNWAYPSIEQIAPEVAENSGIIPIPVDGESKMPVGVPQYWVVNSGAEDEVQKAAVEFLDWMYTSEAGMDIVLNEFNFIPAYEGYDTSQISDPLSEEIYRYSEEGNTSGWVFLGYPTGFSEDVYGNNVQQYISDEITWEEAMENSQKYWEENR</sequence>
<dbReference type="Proteomes" id="UP001589740">
    <property type="component" value="Unassembled WGS sequence"/>
</dbReference>
<evidence type="ECO:0000313" key="7">
    <source>
        <dbReference type="EMBL" id="MFB9860547.1"/>
    </source>
</evidence>
<keyword evidence="3" id="KW-0472">Membrane</keyword>
<gene>
    <name evidence="7" type="ORF">ACFFLE_05415</name>
</gene>
<evidence type="ECO:0000256" key="4">
    <source>
        <dbReference type="ARBA" id="ARBA00023139"/>
    </source>
</evidence>
<keyword evidence="1" id="KW-1003">Cell membrane</keyword>
<dbReference type="EMBL" id="JBHMAH010000012">
    <property type="protein sequence ID" value="MFB9860547.1"/>
    <property type="molecule type" value="Genomic_DNA"/>
</dbReference>
<evidence type="ECO:0000256" key="6">
    <source>
        <dbReference type="SAM" id="SignalP"/>
    </source>
</evidence>
<dbReference type="InterPro" id="IPR006059">
    <property type="entry name" value="SBP"/>
</dbReference>
<feature type="signal peptide" evidence="6">
    <location>
        <begin position="1"/>
        <end position="26"/>
    </location>
</feature>
<proteinExistence type="predicted"/>
<protein>
    <submittedName>
        <fullName evidence="7">ABC transporter substrate-binding protein</fullName>
    </submittedName>
</protein>
<keyword evidence="2 6" id="KW-0732">Signal</keyword>
<keyword evidence="4" id="KW-0564">Palmitate</keyword>
<dbReference type="PANTHER" id="PTHR43649:SF33">
    <property type="entry name" value="POLYGALACTURONAN_RHAMNOGALACTURONAN-BINDING PROTEIN YTCQ"/>
    <property type="match status" value="1"/>
</dbReference>
<keyword evidence="8" id="KW-1185">Reference proteome</keyword>
<evidence type="ECO:0000256" key="5">
    <source>
        <dbReference type="ARBA" id="ARBA00023288"/>
    </source>
</evidence>
<feature type="chain" id="PRO_5046909149" evidence="6">
    <location>
        <begin position="27"/>
        <end position="434"/>
    </location>
</feature>
<dbReference type="PROSITE" id="PS51257">
    <property type="entry name" value="PROKAR_LIPOPROTEIN"/>
    <property type="match status" value="1"/>
</dbReference>
<keyword evidence="5" id="KW-0449">Lipoprotein</keyword>
<dbReference type="InterPro" id="IPR050490">
    <property type="entry name" value="Bact_solute-bd_prot1"/>
</dbReference>
<evidence type="ECO:0000256" key="3">
    <source>
        <dbReference type="ARBA" id="ARBA00023136"/>
    </source>
</evidence>
<dbReference type="RefSeq" id="WP_380570134.1">
    <property type="nucleotide sequence ID" value="NZ_JBHMAH010000012.1"/>
</dbReference>
<evidence type="ECO:0000313" key="8">
    <source>
        <dbReference type="Proteomes" id="UP001589740"/>
    </source>
</evidence>
<comment type="caution">
    <text evidence="7">The sequence shown here is derived from an EMBL/GenBank/DDBJ whole genome shotgun (WGS) entry which is preliminary data.</text>
</comment>
<evidence type="ECO:0000256" key="2">
    <source>
        <dbReference type="ARBA" id="ARBA00022729"/>
    </source>
</evidence>
<accession>A0ABV5Z372</accession>
<dbReference type="SUPFAM" id="SSF53850">
    <property type="entry name" value="Periplasmic binding protein-like II"/>
    <property type="match status" value="1"/>
</dbReference>
<dbReference type="Pfam" id="PF01547">
    <property type="entry name" value="SBP_bac_1"/>
    <property type="match status" value="1"/>
</dbReference>
<dbReference type="Gene3D" id="3.40.190.10">
    <property type="entry name" value="Periplasmic binding protein-like II"/>
    <property type="match status" value="2"/>
</dbReference>
<organism evidence="7 8">
    <name type="scientific">Salinicoccus siamensis</name>
    <dbReference type="NCBI Taxonomy" id="381830"/>
    <lineage>
        <taxon>Bacteria</taxon>
        <taxon>Bacillati</taxon>
        <taxon>Bacillota</taxon>
        <taxon>Bacilli</taxon>
        <taxon>Bacillales</taxon>
        <taxon>Staphylococcaceae</taxon>
        <taxon>Salinicoccus</taxon>
    </lineage>
</organism>